<dbReference type="InterPro" id="IPR016193">
    <property type="entry name" value="Cytidine_deaminase-like"/>
</dbReference>
<organism evidence="1 2">
    <name type="scientific">Suillus plorans</name>
    <dbReference type="NCBI Taxonomy" id="116603"/>
    <lineage>
        <taxon>Eukaryota</taxon>
        <taxon>Fungi</taxon>
        <taxon>Dikarya</taxon>
        <taxon>Basidiomycota</taxon>
        <taxon>Agaricomycotina</taxon>
        <taxon>Agaricomycetes</taxon>
        <taxon>Agaricomycetidae</taxon>
        <taxon>Boletales</taxon>
        <taxon>Suillineae</taxon>
        <taxon>Suillaceae</taxon>
        <taxon>Suillus</taxon>
    </lineage>
</organism>
<gene>
    <name evidence="1" type="ORF">HD556DRAFT_1245164</name>
</gene>
<dbReference type="GeneID" id="64592276"/>
<proteinExistence type="predicted"/>
<evidence type="ECO:0000313" key="2">
    <source>
        <dbReference type="Proteomes" id="UP000719766"/>
    </source>
</evidence>
<evidence type="ECO:0008006" key="3">
    <source>
        <dbReference type="Google" id="ProtNLM"/>
    </source>
</evidence>
<evidence type="ECO:0000313" key="1">
    <source>
        <dbReference type="EMBL" id="KAG1788478.1"/>
    </source>
</evidence>
<dbReference type="AlphaFoldDB" id="A0A9P7DDJ9"/>
<protein>
    <recommendedName>
        <fullName evidence="3">Cytidine deaminase</fullName>
    </recommendedName>
</protein>
<dbReference type="GO" id="GO:0006139">
    <property type="term" value="P:nucleobase-containing compound metabolic process"/>
    <property type="evidence" value="ECO:0007669"/>
    <property type="project" value="UniProtKB-ARBA"/>
</dbReference>
<dbReference type="Gene3D" id="3.40.140.10">
    <property type="entry name" value="Cytidine Deaminase, domain 2"/>
    <property type="match status" value="1"/>
</dbReference>
<dbReference type="RefSeq" id="XP_041155706.1">
    <property type="nucleotide sequence ID" value="XM_041298512.1"/>
</dbReference>
<dbReference type="EMBL" id="JABBWE010000068">
    <property type="protein sequence ID" value="KAG1788478.1"/>
    <property type="molecule type" value="Genomic_DNA"/>
</dbReference>
<dbReference type="Proteomes" id="UP000719766">
    <property type="component" value="Unassembled WGS sequence"/>
</dbReference>
<dbReference type="OrthoDB" id="2637880at2759"/>
<sequence length="71" mass="7975">LALINDVASPIVPCGICRQVIHEFCPFDMPILLVASSYTEKENILLGNYFQLVSDPRTQKETWLSSLLIPI</sequence>
<name>A0A9P7DDJ9_9AGAM</name>
<keyword evidence="2" id="KW-1185">Reference proteome</keyword>
<feature type="non-terminal residue" evidence="1">
    <location>
        <position position="1"/>
    </location>
</feature>
<comment type="caution">
    <text evidence="1">The sequence shown here is derived from an EMBL/GenBank/DDBJ whole genome shotgun (WGS) entry which is preliminary data.</text>
</comment>
<accession>A0A9P7DDJ9</accession>
<dbReference type="GO" id="GO:0003824">
    <property type="term" value="F:catalytic activity"/>
    <property type="evidence" value="ECO:0007669"/>
    <property type="project" value="InterPro"/>
</dbReference>
<reference evidence="1" key="1">
    <citation type="journal article" date="2020" name="New Phytol.">
        <title>Comparative genomics reveals dynamic genome evolution in host specialist ectomycorrhizal fungi.</title>
        <authorList>
            <person name="Lofgren L.A."/>
            <person name="Nguyen N.H."/>
            <person name="Vilgalys R."/>
            <person name="Ruytinx J."/>
            <person name="Liao H.L."/>
            <person name="Branco S."/>
            <person name="Kuo A."/>
            <person name="LaButti K."/>
            <person name="Lipzen A."/>
            <person name="Andreopoulos W."/>
            <person name="Pangilinan J."/>
            <person name="Riley R."/>
            <person name="Hundley H."/>
            <person name="Na H."/>
            <person name="Barry K."/>
            <person name="Grigoriev I.V."/>
            <person name="Stajich J.E."/>
            <person name="Kennedy P.G."/>
        </authorList>
    </citation>
    <scope>NUCLEOTIDE SEQUENCE</scope>
    <source>
        <strain evidence="1">S12</strain>
    </source>
</reference>
<dbReference type="SUPFAM" id="SSF53927">
    <property type="entry name" value="Cytidine deaminase-like"/>
    <property type="match status" value="1"/>
</dbReference>